<dbReference type="OrthoDB" id="6027915at2"/>
<evidence type="ECO:0000313" key="1">
    <source>
        <dbReference type="EMBL" id="ALN60656.1"/>
    </source>
</evidence>
<evidence type="ECO:0000313" key="2">
    <source>
        <dbReference type="Proteomes" id="UP000061569"/>
    </source>
</evidence>
<dbReference type="AlphaFoldDB" id="A0A0S2DQ79"/>
<name>A0A0S2DQ79_LYSEN</name>
<dbReference type="PATRIC" id="fig|69.6.peg.5232"/>
<dbReference type="Gene3D" id="1.20.1270.180">
    <property type="match status" value="1"/>
</dbReference>
<accession>A0A0S2DQ79</accession>
<dbReference type="EMBL" id="CP013140">
    <property type="protein sequence ID" value="ALN60656.1"/>
    <property type="molecule type" value="Genomic_DNA"/>
</dbReference>
<dbReference type="KEGG" id="lez:GLE_5315"/>
<gene>
    <name evidence="1" type="ORF">GLE_5315</name>
</gene>
<protein>
    <submittedName>
        <fullName evidence="1">Uncharacterized protein</fullName>
    </submittedName>
</protein>
<reference evidence="2" key="1">
    <citation type="journal article" date="2015" name="BMC Genomics">
        <title>Comparative genomics and metabolic profiling of the genus Lysobacter.</title>
        <authorList>
            <person name="de Bruijn I."/>
            <person name="Cheng X."/>
            <person name="de Jager V."/>
            <person name="Exposito R.G."/>
            <person name="Watrous J."/>
            <person name="Patel N."/>
            <person name="Postma J."/>
            <person name="Dorrestein P.C."/>
            <person name="Kobayashi D."/>
            <person name="Raaijmakers J.M."/>
        </authorList>
    </citation>
    <scope>NUCLEOTIDE SEQUENCE [LARGE SCALE GENOMIC DNA]</scope>
    <source>
        <strain evidence="2">C3</strain>
    </source>
</reference>
<dbReference type="Proteomes" id="UP000061569">
    <property type="component" value="Chromosome"/>
</dbReference>
<sequence length="368" mass="40416">MTISLFRIAAVAALFAAPALSQAAPAAPASFDGTWQACQRYDGELWCQSLQLEQRGAQIRGAWNWRASNTGGTNLFKGRVVDGRVEFDPEGCSIGANGCEPRTPSKQPSYLLQCGAELQWGDARMTACNAKIDDGSRYRRVARDQVDTVDFSAQAYFDDGKAHPSFDCAKAKTPVERGICADPAAARTDSAIAHLYAKLLPRFSGEAVKGLREDQRWFVGVRDAAYEQAERGERAKVLREQLDSRLKDLQRIREFPRKGLVGDWNNFAGGLEISRDAQGVYRVRGNAAHPIDGRWVCDADLSGSGSDERVLARAEGDADGTGLQLTRIGNALRVQELDVRGQPHPASEFCGHNGSFDGWYFQSMPRQR</sequence>
<organism evidence="1 2">
    <name type="scientific">Lysobacter enzymogenes</name>
    <dbReference type="NCBI Taxonomy" id="69"/>
    <lineage>
        <taxon>Bacteria</taxon>
        <taxon>Pseudomonadati</taxon>
        <taxon>Pseudomonadota</taxon>
        <taxon>Gammaproteobacteria</taxon>
        <taxon>Lysobacterales</taxon>
        <taxon>Lysobacteraceae</taxon>
        <taxon>Lysobacter</taxon>
    </lineage>
</organism>
<proteinExistence type="predicted"/>